<gene>
    <name evidence="3" type="ORF">PICMEDRAFT_16626</name>
</gene>
<dbReference type="InterPro" id="IPR000195">
    <property type="entry name" value="Rab-GAP-TBC_dom"/>
</dbReference>
<dbReference type="GO" id="GO:0006888">
    <property type="term" value="P:endoplasmic reticulum to Golgi vesicle-mediated transport"/>
    <property type="evidence" value="ECO:0007669"/>
    <property type="project" value="TreeGrafter"/>
</dbReference>
<dbReference type="PANTHER" id="PTHR20913">
    <property type="entry name" value="TBC1 DOMAIN FAMILY MEMBER 20/GTPASE"/>
    <property type="match status" value="1"/>
</dbReference>
<dbReference type="PANTHER" id="PTHR20913:SF7">
    <property type="entry name" value="RE60063P"/>
    <property type="match status" value="1"/>
</dbReference>
<dbReference type="GeneID" id="30177970"/>
<organism evidence="3 4">
    <name type="scientific">Pichia membranifaciens NRRL Y-2026</name>
    <dbReference type="NCBI Taxonomy" id="763406"/>
    <lineage>
        <taxon>Eukaryota</taxon>
        <taxon>Fungi</taxon>
        <taxon>Dikarya</taxon>
        <taxon>Ascomycota</taxon>
        <taxon>Saccharomycotina</taxon>
        <taxon>Pichiomycetes</taxon>
        <taxon>Pichiales</taxon>
        <taxon>Pichiaceae</taxon>
        <taxon>Pichia</taxon>
    </lineage>
</organism>
<dbReference type="STRING" id="763406.A0A1E3NN11"/>
<dbReference type="Pfam" id="PF00566">
    <property type="entry name" value="RabGAP-TBC"/>
    <property type="match status" value="1"/>
</dbReference>
<dbReference type="InterPro" id="IPR045913">
    <property type="entry name" value="TBC20/Gyp8-like"/>
</dbReference>
<proteinExistence type="predicted"/>
<dbReference type="Gene3D" id="1.10.472.80">
    <property type="entry name" value="Ypt/Rab-GAP domain of gyp1p, domain 3"/>
    <property type="match status" value="1"/>
</dbReference>
<accession>A0A1E3NN11</accession>
<dbReference type="EMBL" id="KV454003">
    <property type="protein sequence ID" value="ODQ46803.1"/>
    <property type="molecule type" value="Genomic_DNA"/>
</dbReference>
<dbReference type="PROSITE" id="PS50086">
    <property type="entry name" value="TBC_RABGAP"/>
    <property type="match status" value="1"/>
</dbReference>
<evidence type="ECO:0000256" key="1">
    <source>
        <dbReference type="ARBA" id="ARBA00022468"/>
    </source>
</evidence>
<dbReference type="GO" id="GO:0005789">
    <property type="term" value="C:endoplasmic reticulum membrane"/>
    <property type="evidence" value="ECO:0007669"/>
    <property type="project" value="TreeGrafter"/>
</dbReference>
<dbReference type="SUPFAM" id="SSF47923">
    <property type="entry name" value="Ypt/Rab-GAP domain of gyp1p"/>
    <property type="match status" value="2"/>
</dbReference>
<reference evidence="3 4" key="1">
    <citation type="journal article" date="2016" name="Proc. Natl. Acad. Sci. U.S.A.">
        <title>Comparative genomics of biotechnologically important yeasts.</title>
        <authorList>
            <person name="Riley R."/>
            <person name="Haridas S."/>
            <person name="Wolfe K.H."/>
            <person name="Lopes M.R."/>
            <person name="Hittinger C.T."/>
            <person name="Goeker M."/>
            <person name="Salamov A.A."/>
            <person name="Wisecaver J.H."/>
            <person name="Long T.M."/>
            <person name="Calvey C.H."/>
            <person name="Aerts A.L."/>
            <person name="Barry K.W."/>
            <person name="Choi C."/>
            <person name="Clum A."/>
            <person name="Coughlan A.Y."/>
            <person name="Deshpande S."/>
            <person name="Douglass A.P."/>
            <person name="Hanson S.J."/>
            <person name="Klenk H.-P."/>
            <person name="LaButti K.M."/>
            <person name="Lapidus A."/>
            <person name="Lindquist E.A."/>
            <person name="Lipzen A.M."/>
            <person name="Meier-Kolthoff J.P."/>
            <person name="Ohm R.A."/>
            <person name="Otillar R.P."/>
            <person name="Pangilinan J.L."/>
            <person name="Peng Y."/>
            <person name="Rokas A."/>
            <person name="Rosa C.A."/>
            <person name="Scheuner C."/>
            <person name="Sibirny A.A."/>
            <person name="Slot J.C."/>
            <person name="Stielow J.B."/>
            <person name="Sun H."/>
            <person name="Kurtzman C.P."/>
            <person name="Blackwell M."/>
            <person name="Grigoriev I.V."/>
            <person name="Jeffries T.W."/>
        </authorList>
    </citation>
    <scope>NUCLEOTIDE SEQUENCE [LARGE SCALE GENOMIC DNA]</scope>
    <source>
        <strain evidence="3 4">NRRL Y-2026</strain>
    </source>
</reference>
<evidence type="ECO:0000259" key="2">
    <source>
        <dbReference type="PROSITE" id="PS50086"/>
    </source>
</evidence>
<dbReference type="AlphaFoldDB" id="A0A1E3NN11"/>
<feature type="domain" description="Rab-GAP TBC" evidence="2">
    <location>
        <begin position="53"/>
        <end position="243"/>
    </location>
</feature>
<sequence length="438" mass="50477">MVVLLDDSGESVYDFDLGSNFGKDRQIHEMTEMLDANDIDRLRETVLCTSDRLLDNSLRARAWPLFIGQDPNLDVYMKSLSEKTSGEESHKDTDQVQKDVDRSFIYLCDTAGEHSEIPHLRKRLFNVIMKVLEAIPGINYYQGYHDVATMVVLAFEDDYEAFQFLYILTLRYLRDHMMTSIRPTIKQLDIIPELLSHIDYDLYLILEPSPPVYALSSIISLFTHDITNIADISLIWDFIFACDEPQLIIYIYTALLIYYKDDIITDLNEMSDSSIDSAGSRYDTDIVHAVLNKFIRIHLSIDSIDSKLEVYNVLKLALDIRKKIPLTKLKTFRHISKFSFLKSKSTSITVLALQIKEHQQYESQLNKKRYITEKLNNSQLLKRELRRSPILIKASLGVCILGVILHTTYKNSGIKVGIGNELARNVIALWNCMKDTLK</sequence>
<name>A0A1E3NN11_9ASCO</name>
<keyword evidence="4" id="KW-1185">Reference proteome</keyword>
<evidence type="ECO:0000313" key="3">
    <source>
        <dbReference type="EMBL" id="ODQ46803.1"/>
    </source>
</evidence>
<dbReference type="Proteomes" id="UP000094455">
    <property type="component" value="Unassembled WGS sequence"/>
</dbReference>
<evidence type="ECO:0000313" key="4">
    <source>
        <dbReference type="Proteomes" id="UP000094455"/>
    </source>
</evidence>
<dbReference type="GO" id="GO:0005096">
    <property type="term" value="F:GTPase activator activity"/>
    <property type="evidence" value="ECO:0007669"/>
    <property type="project" value="UniProtKB-KW"/>
</dbReference>
<dbReference type="SMART" id="SM00164">
    <property type="entry name" value="TBC"/>
    <property type="match status" value="1"/>
</dbReference>
<dbReference type="RefSeq" id="XP_019017916.1">
    <property type="nucleotide sequence ID" value="XM_019161283.1"/>
</dbReference>
<dbReference type="InterPro" id="IPR035969">
    <property type="entry name" value="Rab-GAP_TBC_sf"/>
</dbReference>
<dbReference type="Gene3D" id="1.10.8.1310">
    <property type="match status" value="1"/>
</dbReference>
<keyword evidence="1" id="KW-0343">GTPase activation</keyword>
<protein>
    <recommendedName>
        <fullName evidence="2">Rab-GAP TBC domain-containing protein</fullName>
    </recommendedName>
</protein>
<dbReference type="OrthoDB" id="206700at2759"/>